<gene>
    <name evidence="1" type="ORF">NEA10_03445</name>
</gene>
<proteinExistence type="predicted"/>
<keyword evidence="2" id="KW-1185">Reference proteome</keyword>
<name>A0ABY5ATX4_9CYAN</name>
<dbReference type="InterPro" id="IPR046373">
    <property type="entry name" value="Acyl-CoA_Oxase/DH_mid-dom_sf"/>
</dbReference>
<sequence length="355" mass="39209">MTVTSSPLDIAERYLDECVAPQANLIDHDSQALQRAFMGLGDHALLTLRADNQVLFRRFQETISRYSGALAFLQTQHQSAAAMMARSPNKTLKEEYLPDLARGKRRVGVGFSHLRRPGTPPMQAHAVPGGYQLQGFIPWITGWTLFDSFILGAMLPDGTSVFGMMPFETSQDEQGGELRLSPPLEMAALTSTQTVTAEVKQWFLADDQVLFLKPPNWMHHNSQTNVLHHGFFALGCARAGLDILNQAAERKNLPFLKSSWTRLDEELQACRQAFFESEGEGVTSYGDRLKLRAWAIDLAGRCSYGAVAASGGAANSLNHPAQRVYREALVYAVSGQTEDVMEATLNRLTSAEFCP</sequence>
<protein>
    <submittedName>
        <fullName evidence="1">Acyl-CoA dehydrogenase</fullName>
    </submittedName>
</protein>
<dbReference type="Gene3D" id="2.40.110.10">
    <property type="entry name" value="Butyryl-CoA Dehydrogenase, subunit A, domain 2"/>
    <property type="match status" value="1"/>
</dbReference>
<dbReference type="InterPro" id="IPR009100">
    <property type="entry name" value="AcylCoA_DH/oxidase_NM_dom_sf"/>
</dbReference>
<evidence type="ECO:0000313" key="1">
    <source>
        <dbReference type="EMBL" id="USR91796.1"/>
    </source>
</evidence>
<organism evidence="1 2">
    <name type="scientific">Phormidium yuhuli AB48</name>
    <dbReference type="NCBI Taxonomy" id="2940671"/>
    <lineage>
        <taxon>Bacteria</taxon>
        <taxon>Bacillati</taxon>
        <taxon>Cyanobacteriota</taxon>
        <taxon>Cyanophyceae</taxon>
        <taxon>Oscillatoriophycideae</taxon>
        <taxon>Oscillatoriales</taxon>
        <taxon>Oscillatoriaceae</taxon>
        <taxon>Phormidium</taxon>
        <taxon>Phormidium yuhuli</taxon>
    </lineage>
</organism>
<dbReference type="EMBL" id="CP098611">
    <property type="protein sequence ID" value="USR91796.1"/>
    <property type="molecule type" value="Genomic_DNA"/>
</dbReference>
<dbReference type="SUPFAM" id="SSF47203">
    <property type="entry name" value="Acyl-CoA dehydrogenase C-terminal domain-like"/>
    <property type="match status" value="1"/>
</dbReference>
<evidence type="ECO:0000313" key="2">
    <source>
        <dbReference type="Proteomes" id="UP001056708"/>
    </source>
</evidence>
<dbReference type="Proteomes" id="UP001056708">
    <property type="component" value="Chromosome"/>
</dbReference>
<accession>A0ABY5ATX4</accession>
<dbReference type="InterPro" id="IPR036250">
    <property type="entry name" value="AcylCo_DH-like_C"/>
</dbReference>
<dbReference type="RefSeq" id="WP_252663825.1">
    <property type="nucleotide sequence ID" value="NZ_CP098611.1"/>
</dbReference>
<reference evidence="1" key="1">
    <citation type="submission" date="2022-06" db="EMBL/GenBank/DDBJ databases">
        <title>Genome sequence of Phormidium yuhuli AB48 isolated from an industrial photobioreactor environment.</title>
        <authorList>
            <person name="Qiu Y."/>
            <person name="Noonan A.J.C."/>
            <person name="Dofher K."/>
            <person name="Koch M."/>
            <person name="Kieft B."/>
            <person name="Lin X."/>
            <person name="Ziels R.M."/>
            <person name="Hallam S.J."/>
        </authorList>
    </citation>
    <scope>NUCLEOTIDE SEQUENCE</scope>
    <source>
        <strain evidence="1">AB48</strain>
    </source>
</reference>
<dbReference type="SUPFAM" id="SSF56645">
    <property type="entry name" value="Acyl-CoA dehydrogenase NM domain-like"/>
    <property type="match status" value="1"/>
</dbReference>